<dbReference type="Proteomes" id="UP000677228">
    <property type="component" value="Unassembled WGS sequence"/>
</dbReference>
<reference evidence="3" key="1">
    <citation type="submission" date="2021-02" db="EMBL/GenBank/DDBJ databases">
        <authorList>
            <person name="Nowell W R."/>
        </authorList>
    </citation>
    <scope>NUCLEOTIDE SEQUENCE</scope>
</reference>
<evidence type="ECO:0000313" key="3">
    <source>
        <dbReference type="EMBL" id="CAF4281488.1"/>
    </source>
</evidence>
<dbReference type="EMBL" id="CAJOBA010055204">
    <property type="protein sequence ID" value="CAF4281488.1"/>
    <property type="molecule type" value="Genomic_DNA"/>
</dbReference>
<feature type="compositionally biased region" description="Basic residues" evidence="1">
    <location>
        <begin position="1"/>
        <end position="11"/>
    </location>
</feature>
<dbReference type="AlphaFoldDB" id="A0A8S2TD35"/>
<evidence type="ECO:0000256" key="1">
    <source>
        <dbReference type="SAM" id="MobiDB-lite"/>
    </source>
</evidence>
<protein>
    <submittedName>
        <fullName evidence="3">Uncharacterized protein</fullName>
    </submittedName>
</protein>
<gene>
    <name evidence="2" type="ORF">OVA965_LOCUS36553</name>
    <name evidence="3" type="ORF">TMI583_LOCUS37570</name>
</gene>
<proteinExistence type="predicted"/>
<accession>A0A8S2TD35</accession>
<dbReference type="EMBL" id="CAJNOK010033231">
    <property type="protein sequence ID" value="CAF1492275.1"/>
    <property type="molecule type" value="Genomic_DNA"/>
</dbReference>
<comment type="caution">
    <text evidence="3">The sequence shown here is derived from an EMBL/GenBank/DDBJ whole genome shotgun (WGS) entry which is preliminary data.</text>
</comment>
<feature type="compositionally biased region" description="Basic and acidic residues" evidence="1">
    <location>
        <begin position="51"/>
        <end position="62"/>
    </location>
</feature>
<dbReference type="Proteomes" id="UP000682733">
    <property type="component" value="Unassembled WGS sequence"/>
</dbReference>
<evidence type="ECO:0000313" key="4">
    <source>
        <dbReference type="Proteomes" id="UP000682733"/>
    </source>
</evidence>
<organism evidence="3 4">
    <name type="scientific">Didymodactylos carnosus</name>
    <dbReference type="NCBI Taxonomy" id="1234261"/>
    <lineage>
        <taxon>Eukaryota</taxon>
        <taxon>Metazoa</taxon>
        <taxon>Spiralia</taxon>
        <taxon>Gnathifera</taxon>
        <taxon>Rotifera</taxon>
        <taxon>Eurotatoria</taxon>
        <taxon>Bdelloidea</taxon>
        <taxon>Philodinida</taxon>
        <taxon>Philodinidae</taxon>
        <taxon>Didymodactylos</taxon>
    </lineage>
</organism>
<name>A0A8S2TD35_9BILA</name>
<evidence type="ECO:0000313" key="2">
    <source>
        <dbReference type="EMBL" id="CAF1492275.1"/>
    </source>
</evidence>
<feature type="region of interest" description="Disordered" evidence="1">
    <location>
        <begin position="1"/>
        <end position="74"/>
    </location>
</feature>
<sequence>MPGISKKKTKYRSLVSKRWSSGSLPNNSFVEQENEEEKENMQQSATEDELSTARKVDVKDEDYSPPPEDGTNEFSNKEILSVIGDLFTLCSQQCSRQYLSTLLYMLLRYVNMPWRECDKIFRVSGSMRCQSASEWAQLYLNDFEEFTAEHRGGKPTDSFWDVFQSLEVESRAFVVEEYSKKSSAFKTADLAAFIDQRYYEINSLKKTTDELIRSVEMCRLDKGEKAYFYMKRWGARNEENKNRSYFEGHERPDVVKHRNEFVQYFLMRKNNYYTLSDDEDPQWVKPTTSDPISHDESTFRSGEISPRRWIIDDCARLFNKGHDRSQMHGPAPFVAIF</sequence>